<organism evidence="1 2">
    <name type="scientific">Povalibacter uvarum</name>
    <dbReference type="NCBI Taxonomy" id="732238"/>
    <lineage>
        <taxon>Bacteria</taxon>
        <taxon>Pseudomonadati</taxon>
        <taxon>Pseudomonadota</taxon>
        <taxon>Gammaproteobacteria</taxon>
        <taxon>Steroidobacterales</taxon>
        <taxon>Steroidobacteraceae</taxon>
        <taxon>Povalibacter</taxon>
    </lineage>
</organism>
<keyword evidence="2" id="KW-1185">Reference proteome</keyword>
<accession>A0A841HPZ8</accession>
<sequence>MKKPLLLCGFFLLTACAPLPHKEPRPAQSSLGCMRAAIRDLVPAALPDGQKHCIAAAMIAKYCSVTEATLASVGKELQDLLGPGDAEWRDLGSDRRGIDCARASASDEAVLACCLQTPSSAKR</sequence>
<reference evidence="1 2" key="1">
    <citation type="submission" date="2020-08" db="EMBL/GenBank/DDBJ databases">
        <title>Genomic Encyclopedia of Type Strains, Phase IV (KMG-IV): sequencing the most valuable type-strain genomes for metagenomic binning, comparative biology and taxonomic classification.</title>
        <authorList>
            <person name="Goeker M."/>
        </authorList>
    </citation>
    <scope>NUCLEOTIDE SEQUENCE [LARGE SCALE GENOMIC DNA]</scope>
    <source>
        <strain evidence="1 2">DSM 26723</strain>
    </source>
</reference>
<protein>
    <recommendedName>
        <fullName evidence="3">Lipoprotein</fullName>
    </recommendedName>
</protein>
<evidence type="ECO:0008006" key="3">
    <source>
        <dbReference type="Google" id="ProtNLM"/>
    </source>
</evidence>
<dbReference type="Proteomes" id="UP000588068">
    <property type="component" value="Unassembled WGS sequence"/>
</dbReference>
<evidence type="ECO:0000313" key="2">
    <source>
        <dbReference type="Proteomes" id="UP000588068"/>
    </source>
</evidence>
<evidence type="ECO:0000313" key="1">
    <source>
        <dbReference type="EMBL" id="MBB6094714.1"/>
    </source>
</evidence>
<dbReference type="EMBL" id="JACHHZ010000004">
    <property type="protein sequence ID" value="MBB6094714.1"/>
    <property type="molecule type" value="Genomic_DNA"/>
</dbReference>
<comment type="caution">
    <text evidence="1">The sequence shown here is derived from an EMBL/GenBank/DDBJ whole genome shotgun (WGS) entry which is preliminary data.</text>
</comment>
<dbReference type="RefSeq" id="WP_184334117.1">
    <property type="nucleotide sequence ID" value="NZ_JACHHZ010000004.1"/>
</dbReference>
<dbReference type="AlphaFoldDB" id="A0A841HPZ8"/>
<gene>
    <name evidence="1" type="ORF">HNQ60_003601</name>
</gene>
<proteinExistence type="predicted"/>
<name>A0A841HPZ8_9GAMM</name>
<dbReference type="PROSITE" id="PS51257">
    <property type="entry name" value="PROKAR_LIPOPROTEIN"/>
    <property type="match status" value="1"/>
</dbReference>